<evidence type="ECO:0000313" key="2">
    <source>
        <dbReference type="Proteomes" id="UP000077164"/>
    </source>
</evidence>
<reference evidence="1 2" key="1">
    <citation type="submission" date="2016-03" db="EMBL/GenBank/DDBJ databases">
        <title>Draft genome sequence of Flavobacterium fryxellicola DSM 16209.</title>
        <authorList>
            <person name="Shin S.-K."/>
            <person name="Yi H."/>
        </authorList>
    </citation>
    <scope>NUCLEOTIDE SEQUENCE [LARGE SCALE GENOMIC DNA]</scope>
    <source>
        <strain evidence="1 2">DSM 16209</strain>
    </source>
</reference>
<keyword evidence="2" id="KW-1185">Reference proteome</keyword>
<name>A0A167V9N7_9FLAO</name>
<accession>A0A167V9N7</accession>
<dbReference type="EMBL" id="LVJE01000034">
    <property type="protein sequence ID" value="OAB26203.1"/>
    <property type="molecule type" value="Genomic_DNA"/>
</dbReference>
<dbReference type="STRING" id="249352.SAMN05444395_1171"/>
<dbReference type="AlphaFoldDB" id="A0A167V9N7"/>
<proteinExistence type="predicted"/>
<sequence length="66" mass="7534">MCLIGAWYCYIKKVRTEIVHSSDELFTVTKKESFINYFGEISGETLRGTPPEILGNMVKGRLNCMN</sequence>
<gene>
    <name evidence="1" type="ORF">FBFR_13270</name>
</gene>
<dbReference type="Proteomes" id="UP000077164">
    <property type="component" value="Unassembled WGS sequence"/>
</dbReference>
<protein>
    <submittedName>
        <fullName evidence="1">Uncharacterized protein</fullName>
    </submittedName>
</protein>
<evidence type="ECO:0000313" key="1">
    <source>
        <dbReference type="EMBL" id="OAB26203.1"/>
    </source>
</evidence>
<comment type="caution">
    <text evidence="1">The sequence shown here is derived from an EMBL/GenBank/DDBJ whole genome shotgun (WGS) entry which is preliminary data.</text>
</comment>
<organism evidence="1 2">
    <name type="scientific">Flavobacterium fryxellicola</name>
    <dbReference type="NCBI Taxonomy" id="249352"/>
    <lineage>
        <taxon>Bacteria</taxon>
        <taxon>Pseudomonadati</taxon>
        <taxon>Bacteroidota</taxon>
        <taxon>Flavobacteriia</taxon>
        <taxon>Flavobacteriales</taxon>
        <taxon>Flavobacteriaceae</taxon>
        <taxon>Flavobacterium</taxon>
    </lineage>
</organism>